<evidence type="ECO:0000256" key="9">
    <source>
        <dbReference type="ARBA" id="ARBA00022898"/>
    </source>
</evidence>
<comment type="catalytic activity">
    <reaction evidence="11">
        <text>a 2-oxocarboxylate + L-ornithine = L-glutamate 5-semialdehyde + an L-alpha-amino acid</text>
        <dbReference type="Rhea" id="RHEA:13877"/>
        <dbReference type="ChEBI" id="CHEBI:35179"/>
        <dbReference type="ChEBI" id="CHEBI:46911"/>
        <dbReference type="ChEBI" id="CHEBI:58066"/>
        <dbReference type="ChEBI" id="CHEBI:59869"/>
        <dbReference type="EC" id="2.6.1.13"/>
    </reaction>
</comment>
<dbReference type="Pfam" id="PF00202">
    <property type="entry name" value="Aminotran_3"/>
    <property type="match status" value="1"/>
</dbReference>
<dbReference type="CDD" id="cd00610">
    <property type="entry name" value="OAT_like"/>
    <property type="match status" value="1"/>
</dbReference>
<evidence type="ECO:0000256" key="8">
    <source>
        <dbReference type="ARBA" id="ARBA00022679"/>
    </source>
</evidence>
<dbReference type="UniPathway" id="UPA00098">
    <property type="reaction ID" value="UER00358"/>
</dbReference>
<comment type="pathway">
    <text evidence="2 11">Amino-acid biosynthesis; L-proline biosynthesis; L-glutamate 5-semialdehyde from L-ornithine: step 1/1.</text>
</comment>
<feature type="modified residue" description="N6-(pyridoxal phosphate)lysine" evidence="11">
    <location>
        <position position="255"/>
    </location>
</feature>
<comment type="similarity">
    <text evidence="11">Belongs to the class-III pyridoxal-phosphate-dependent aminotransferase family. OAT subfamily.</text>
</comment>
<dbReference type="Gene3D" id="3.90.1150.10">
    <property type="entry name" value="Aspartate Aminotransferase, domain 1"/>
    <property type="match status" value="1"/>
</dbReference>
<dbReference type="FunFam" id="3.40.640.10:FF:000011">
    <property type="entry name" value="Ornithine aminotransferase"/>
    <property type="match status" value="1"/>
</dbReference>
<comment type="caution">
    <text evidence="12">The sequence shown here is derived from an EMBL/GenBank/DDBJ whole genome shotgun (WGS) entry which is preliminary data.</text>
</comment>
<dbReference type="GO" id="GO:0004587">
    <property type="term" value="F:ornithine aminotransferase activity"/>
    <property type="evidence" value="ECO:0007669"/>
    <property type="project" value="UniProtKB-UniRule"/>
</dbReference>
<dbReference type="GO" id="GO:0055129">
    <property type="term" value="P:L-proline biosynthetic process"/>
    <property type="evidence" value="ECO:0007669"/>
    <property type="project" value="UniProtKB-UniRule"/>
</dbReference>
<evidence type="ECO:0000256" key="6">
    <source>
        <dbReference type="ARBA" id="ARBA00022605"/>
    </source>
</evidence>
<dbReference type="SUPFAM" id="SSF53383">
    <property type="entry name" value="PLP-dependent transferases"/>
    <property type="match status" value="1"/>
</dbReference>
<evidence type="ECO:0000256" key="10">
    <source>
        <dbReference type="ARBA" id="ARBA00030587"/>
    </source>
</evidence>
<protein>
    <recommendedName>
        <fullName evidence="3 11">Ornithine aminotransferase</fullName>
        <shortName evidence="11">OAT</shortName>
        <ecNumber evidence="3 11">2.6.1.13</ecNumber>
    </recommendedName>
    <alternativeName>
        <fullName evidence="10 11">Ornithine--oxo-acid aminotransferase</fullName>
    </alternativeName>
</protein>
<dbReference type="GO" id="GO:0030170">
    <property type="term" value="F:pyridoxal phosphate binding"/>
    <property type="evidence" value="ECO:0007669"/>
    <property type="project" value="UniProtKB-UniRule"/>
</dbReference>
<dbReference type="EC" id="2.6.1.13" evidence="3 11"/>
<dbReference type="RefSeq" id="WP_133432379.1">
    <property type="nucleotide sequence ID" value="NZ_SCWA01000014.1"/>
</dbReference>
<dbReference type="InterPro" id="IPR049704">
    <property type="entry name" value="Aminotrans_3_PPA_site"/>
</dbReference>
<dbReference type="InterPro" id="IPR010164">
    <property type="entry name" value="Orn_aminotrans"/>
</dbReference>
<dbReference type="NCBIfam" id="NF002325">
    <property type="entry name" value="PRK01278.1"/>
    <property type="match status" value="1"/>
</dbReference>
<dbReference type="InterPro" id="IPR050103">
    <property type="entry name" value="Class-III_PLP-dep_AT"/>
</dbReference>
<dbReference type="HAMAP" id="MF_01689">
    <property type="entry name" value="Ornith_aminotrans_3"/>
    <property type="match status" value="1"/>
</dbReference>
<dbReference type="Proteomes" id="UP000295310">
    <property type="component" value="Unassembled WGS sequence"/>
</dbReference>
<sequence>MTKSTEIIEQTNHYGAPNYHPLPIVISEAEGVWVKDPEGNKYMDMLSAYSAVNQGHRHPKIIQALKDQADHVTLTSRAFHSDQLGPWYEKICKLAGKDMVLPMNTGAEAVETAIKAARRWAYDVKGVAKDQAEIVAMKGNFHGRTMAAVSLSSEAEYQRGYGPLLGGFKLVDFGDIEQIKAAITPNTAAVLLEPIQGEAGINIPADGFLKQVREVCDANNVLFIADEIQAGLGRSGKLFATDWDNVKPDMYILGKALGGGVFPISCVLADKEILEVFNAGSHGSTFGGNPLACAVSIAALDVLVDEKLSERSLELGEYFKAELQKIDNPIIKEVRGKGLFIGVELTENARPYCEQLKELGLLCKETHDTVIRFAPPLIISKEELDWALERVKQVFAK</sequence>
<evidence type="ECO:0000256" key="2">
    <source>
        <dbReference type="ARBA" id="ARBA00004998"/>
    </source>
</evidence>
<comment type="cofactor">
    <cofactor evidence="1 11">
        <name>pyridoxal 5'-phosphate</name>
        <dbReference type="ChEBI" id="CHEBI:597326"/>
    </cofactor>
</comment>
<keyword evidence="8 11" id="KW-0808">Transferase</keyword>
<dbReference type="InterPro" id="IPR034757">
    <property type="entry name" value="Ornith_aminotrans_bact"/>
</dbReference>
<reference evidence="12 13" key="1">
    <citation type="submission" date="2019-01" db="EMBL/GenBank/DDBJ databases">
        <title>Draft genome sequences of the type strains of six Macrococcus species.</title>
        <authorList>
            <person name="Mazhar S."/>
            <person name="Altermann E."/>
            <person name="Hill C."/>
            <person name="Mcauliffe O."/>
        </authorList>
    </citation>
    <scope>NUCLEOTIDE SEQUENCE [LARGE SCALE GENOMIC DNA]</scope>
    <source>
        <strain evidence="12 13">CCM4811</strain>
    </source>
</reference>
<evidence type="ECO:0000256" key="5">
    <source>
        <dbReference type="ARBA" id="ARBA00022576"/>
    </source>
</evidence>
<keyword evidence="6 11" id="KW-0028">Amino-acid biosynthesis</keyword>
<dbReference type="NCBIfam" id="NF003145">
    <property type="entry name" value="PRK04073.1"/>
    <property type="match status" value="1"/>
</dbReference>
<keyword evidence="4 11" id="KW-0963">Cytoplasm</keyword>
<dbReference type="InterPro" id="IPR015422">
    <property type="entry name" value="PyrdxlP-dep_Trfase_small"/>
</dbReference>
<dbReference type="OrthoDB" id="9807885at2"/>
<dbReference type="Gene3D" id="3.40.640.10">
    <property type="entry name" value="Type I PLP-dependent aspartate aminotransferase-like (Major domain)"/>
    <property type="match status" value="1"/>
</dbReference>
<dbReference type="GO" id="GO:0042802">
    <property type="term" value="F:identical protein binding"/>
    <property type="evidence" value="ECO:0007669"/>
    <property type="project" value="TreeGrafter"/>
</dbReference>
<dbReference type="GO" id="GO:0005737">
    <property type="term" value="C:cytoplasm"/>
    <property type="evidence" value="ECO:0007669"/>
    <property type="project" value="UniProtKB-SubCell"/>
</dbReference>
<evidence type="ECO:0000256" key="4">
    <source>
        <dbReference type="ARBA" id="ARBA00022490"/>
    </source>
</evidence>
<comment type="function">
    <text evidence="11">Catalyzes the interconversion of ornithine to glutamate semialdehyde.</text>
</comment>
<dbReference type="PROSITE" id="PS00600">
    <property type="entry name" value="AA_TRANSFER_CLASS_3"/>
    <property type="match status" value="1"/>
</dbReference>
<organism evidence="12 13">
    <name type="scientific">Macrococcus brunensis</name>
    <dbReference type="NCBI Taxonomy" id="198483"/>
    <lineage>
        <taxon>Bacteria</taxon>
        <taxon>Bacillati</taxon>
        <taxon>Bacillota</taxon>
        <taxon>Bacilli</taxon>
        <taxon>Bacillales</taxon>
        <taxon>Staphylococcaceae</taxon>
        <taxon>Macrococcus</taxon>
    </lineage>
</organism>
<dbReference type="InterPro" id="IPR015421">
    <property type="entry name" value="PyrdxlP-dep_Trfase_major"/>
</dbReference>
<keyword evidence="13" id="KW-1185">Reference proteome</keyword>
<dbReference type="PIRSF" id="PIRSF000521">
    <property type="entry name" value="Transaminase_4ab_Lys_Orn"/>
    <property type="match status" value="1"/>
</dbReference>
<keyword evidence="9 11" id="KW-0663">Pyridoxal phosphate</keyword>
<evidence type="ECO:0000313" key="12">
    <source>
        <dbReference type="EMBL" id="TDL95465.1"/>
    </source>
</evidence>
<evidence type="ECO:0000256" key="3">
    <source>
        <dbReference type="ARBA" id="ARBA00012924"/>
    </source>
</evidence>
<evidence type="ECO:0000313" key="13">
    <source>
        <dbReference type="Proteomes" id="UP000295310"/>
    </source>
</evidence>
<name>A0A4R6BC84_9STAP</name>
<keyword evidence="7 11" id="KW-0641">Proline biosynthesis</keyword>
<evidence type="ECO:0000256" key="1">
    <source>
        <dbReference type="ARBA" id="ARBA00001933"/>
    </source>
</evidence>
<proteinExistence type="inferred from homology"/>
<gene>
    <name evidence="11" type="primary">rocD</name>
    <name evidence="12" type="ORF">ERX27_08335</name>
</gene>
<dbReference type="PANTHER" id="PTHR11986:SF18">
    <property type="entry name" value="ORNITHINE AMINOTRANSFERASE, MITOCHONDRIAL"/>
    <property type="match status" value="1"/>
</dbReference>
<comment type="subcellular location">
    <subcellularLocation>
        <location evidence="11">Cytoplasm</location>
    </subcellularLocation>
</comment>
<keyword evidence="5 11" id="KW-0032">Aminotransferase</keyword>
<accession>A0A4R6BC84</accession>
<dbReference type="NCBIfam" id="TIGR01885">
    <property type="entry name" value="Orn_aminotrans"/>
    <property type="match status" value="1"/>
</dbReference>
<dbReference type="PANTHER" id="PTHR11986">
    <property type="entry name" value="AMINOTRANSFERASE CLASS III"/>
    <property type="match status" value="1"/>
</dbReference>
<dbReference type="EMBL" id="SCWA01000014">
    <property type="protein sequence ID" value="TDL95465.1"/>
    <property type="molecule type" value="Genomic_DNA"/>
</dbReference>
<dbReference type="InterPro" id="IPR015424">
    <property type="entry name" value="PyrdxlP-dep_Trfase"/>
</dbReference>
<dbReference type="AlphaFoldDB" id="A0A4R6BC84"/>
<dbReference type="InterPro" id="IPR005814">
    <property type="entry name" value="Aminotrans_3"/>
</dbReference>
<evidence type="ECO:0000256" key="7">
    <source>
        <dbReference type="ARBA" id="ARBA00022650"/>
    </source>
</evidence>
<evidence type="ECO:0000256" key="11">
    <source>
        <dbReference type="HAMAP-Rule" id="MF_01689"/>
    </source>
</evidence>